<proteinExistence type="predicted"/>
<dbReference type="AlphaFoldDB" id="A0A4R2J6V9"/>
<organism evidence="2 3">
    <name type="scientific">Actinocrispum wychmicini</name>
    <dbReference type="NCBI Taxonomy" id="1213861"/>
    <lineage>
        <taxon>Bacteria</taxon>
        <taxon>Bacillati</taxon>
        <taxon>Actinomycetota</taxon>
        <taxon>Actinomycetes</taxon>
        <taxon>Pseudonocardiales</taxon>
        <taxon>Pseudonocardiaceae</taxon>
        <taxon>Actinocrispum</taxon>
    </lineage>
</organism>
<evidence type="ECO:0000313" key="2">
    <source>
        <dbReference type="EMBL" id="TCO52276.1"/>
    </source>
</evidence>
<dbReference type="EMBL" id="SLWS01000012">
    <property type="protein sequence ID" value="TCO52276.1"/>
    <property type="molecule type" value="Genomic_DNA"/>
</dbReference>
<dbReference type="InterPro" id="IPR050287">
    <property type="entry name" value="MTA/SAH_deaminase"/>
</dbReference>
<dbReference type="Proteomes" id="UP000295680">
    <property type="component" value="Unassembled WGS sequence"/>
</dbReference>
<dbReference type="Gene3D" id="3.20.20.140">
    <property type="entry name" value="Metal-dependent hydrolases"/>
    <property type="match status" value="1"/>
</dbReference>
<dbReference type="InterPro" id="IPR032466">
    <property type="entry name" value="Metal_Hydrolase"/>
</dbReference>
<keyword evidence="2" id="KW-0378">Hydrolase</keyword>
<dbReference type="OrthoDB" id="3189065at2"/>
<protein>
    <submittedName>
        <fullName evidence="2">Cytosine/adenosine deaminase-related metal-dependent hydrolase</fullName>
    </submittedName>
</protein>
<evidence type="ECO:0000313" key="3">
    <source>
        <dbReference type="Proteomes" id="UP000295680"/>
    </source>
</evidence>
<accession>A0A4R2J6V9</accession>
<evidence type="ECO:0000259" key="1">
    <source>
        <dbReference type="Pfam" id="PF01979"/>
    </source>
</evidence>
<dbReference type="GO" id="GO:0016810">
    <property type="term" value="F:hydrolase activity, acting on carbon-nitrogen (but not peptide) bonds"/>
    <property type="evidence" value="ECO:0007669"/>
    <property type="project" value="InterPro"/>
</dbReference>
<name>A0A4R2J6V9_9PSEU</name>
<sequence>MAAHSILIRHGHVLTMDDRLGDLPAGDVLVSGGKIVRVAERIDDPADEVIDADGMFVLPGLVDTHIHLWQTVLRGLAADLWKGEYFTHVLPYRDRFRPEDMYAGGYVGGLELLSNGTTTALDFCHAISSPDHVDAALDGLRASGLRGVFGYSVKETPPGVFRSQDERFRDLERVLAGLDGRLSLMVALSDLETVDIETCVRETSFARDLGLRMTIHSNFEHQVTAMDQAGLLGPDLLPVHGNLMNDNELDLLAGHGTPISFTPSVEVYGAPCTVLGRALRRDIPITWGCDIPTMVNGDLFAQLRLIVHVQGFLDAQRERLNGRTPSRDQGLPLLTPRKALYGATLGGATALGLGDRTGSLTPGKEADIVLLRSGPFGTSLCDPAAHIVFQSGTQDVDTVLVAGEVRKRAGELLRVDSAQVSQLVTASRAHVMAKPLG</sequence>
<dbReference type="PANTHER" id="PTHR43794:SF5">
    <property type="entry name" value="CHLOROHYDROLASE FAMILY PROTEIN"/>
    <property type="match status" value="1"/>
</dbReference>
<keyword evidence="3" id="KW-1185">Reference proteome</keyword>
<dbReference type="RefSeq" id="WP_132124225.1">
    <property type="nucleotide sequence ID" value="NZ_SLWS01000012.1"/>
</dbReference>
<feature type="domain" description="Amidohydrolase-related" evidence="1">
    <location>
        <begin position="56"/>
        <end position="405"/>
    </location>
</feature>
<dbReference type="Pfam" id="PF01979">
    <property type="entry name" value="Amidohydro_1"/>
    <property type="match status" value="1"/>
</dbReference>
<dbReference type="InterPro" id="IPR011059">
    <property type="entry name" value="Metal-dep_hydrolase_composite"/>
</dbReference>
<dbReference type="Gene3D" id="2.30.40.10">
    <property type="entry name" value="Urease, subunit C, domain 1"/>
    <property type="match status" value="1"/>
</dbReference>
<reference evidence="2 3" key="1">
    <citation type="submission" date="2019-03" db="EMBL/GenBank/DDBJ databases">
        <title>Genomic Encyclopedia of Type Strains, Phase IV (KMG-IV): sequencing the most valuable type-strain genomes for metagenomic binning, comparative biology and taxonomic classification.</title>
        <authorList>
            <person name="Goeker M."/>
        </authorList>
    </citation>
    <scope>NUCLEOTIDE SEQUENCE [LARGE SCALE GENOMIC DNA]</scope>
    <source>
        <strain evidence="2 3">DSM 45934</strain>
    </source>
</reference>
<dbReference type="PANTHER" id="PTHR43794">
    <property type="entry name" value="AMINOHYDROLASE SSNA-RELATED"/>
    <property type="match status" value="1"/>
</dbReference>
<comment type="caution">
    <text evidence="2">The sequence shown here is derived from an EMBL/GenBank/DDBJ whole genome shotgun (WGS) entry which is preliminary data.</text>
</comment>
<dbReference type="SUPFAM" id="SSF51338">
    <property type="entry name" value="Composite domain of metallo-dependent hydrolases"/>
    <property type="match status" value="1"/>
</dbReference>
<dbReference type="InterPro" id="IPR006680">
    <property type="entry name" value="Amidohydro-rel"/>
</dbReference>
<gene>
    <name evidence="2" type="ORF">EV192_1127</name>
</gene>
<dbReference type="SUPFAM" id="SSF51556">
    <property type="entry name" value="Metallo-dependent hydrolases"/>
    <property type="match status" value="1"/>
</dbReference>